<proteinExistence type="predicted"/>
<keyword evidence="1" id="KW-0472">Membrane</keyword>
<accession>A0ABV6HAZ0</accession>
<keyword evidence="5" id="KW-1185">Reference proteome</keyword>
<sequence>MNTSAKPRRYLRALLTGVLASTLAAGLVACGDAAEARRDGTLFVVATATANEPLPVLPDSLSGVLKTAVEAGEGLLTVLIPQDDGSVAAAGSPIDIVVKRGDDVENDAGEIAKGLAPIRAAVDERLASAASNSTSLDLLSGLNDAARRSSDSTIVAISSGLQTEGLADFAGLGWEFDNADVIGQLSEAGFLPDLSGRRVYFSGLGEVAGKQEVLPEPMIRKVTSFWLDLCNAAKANSCDVVAGPANAGATGSTTPAKLVPVPVFALPPLNNGIDELRLDSQALFGPDSADLRPEATAQMGTLAAHLNNQGKAITITGHAWKWGPADSARDLSQRRAQAVAHALTSSGLRPELITQVRGVGYDQLITPAGADEDATAAANRVVVVDLAR</sequence>
<dbReference type="EMBL" id="JBHLWV010000027">
    <property type="protein sequence ID" value="MFC0316053.1"/>
    <property type="molecule type" value="Genomic_DNA"/>
</dbReference>
<keyword evidence="2" id="KW-0732">Signal</keyword>
<evidence type="ECO:0000256" key="1">
    <source>
        <dbReference type="PROSITE-ProRule" id="PRU00473"/>
    </source>
</evidence>
<dbReference type="RefSeq" id="WP_382365369.1">
    <property type="nucleotide sequence ID" value="NZ_JBHLWV010000027.1"/>
</dbReference>
<dbReference type="PANTHER" id="PTHR30329:SF21">
    <property type="entry name" value="LIPOPROTEIN YIAD-RELATED"/>
    <property type="match status" value="1"/>
</dbReference>
<comment type="caution">
    <text evidence="4">The sequence shown here is derived from an EMBL/GenBank/DDBJ whole genome shotgun (WGS) entry which is preliminary data.</text>
</comment>
<dbReference type="Gene3D" id="3.30.1330.60">
    <property type="entry name" value="OmpA-like domain"/>
    <property type="match status" value="1"/>
</dbReference>
<reference evidence="4 5" key="1">
    <citation type="submission" date="2024-09" db="EMBL/GenBank/DDBJ databases">
        <authorList>
            <person name="Sun Q."/>
            <person name="Mori K."/>
        </authorList>
    </citation>
    <scope>NUCLEOTIDE SEQUENCE [LARGE SCALE GENOMIC DNA]</scope>
    <source>
        <strain evidence="4 5">CCM 7957</strain>
    </source>
</reference>
<dbReference type="CDD" id="cd07185">
    <property type="entry name" value="OmpA_C-like"/>
    <property type="match status" value="1"/>
</dbReference>
<dbReference type="Pfam" id="PF00691">
    <property type="entry name" value="OmpA"/>
    <property type="match status" value="1"/>
</dbReference>
<dbReference type="InterPro" id="IPR006665">
    <property type="entry name" value="OmpA-like"/>
</dbReference>
<dbReference type="Proteomes" id="UP001589783">
    <property type="component" value="Unassembled WGS sequence"/>
</dbReference>
<organism evidence="4 5">
    <name type="scientific">Gordonia phosphorivorans</name>
    <dbReference type="NCBI Taxonomy" id="1056982"/>
    <lineage>
        <taxon>Bacteria</taxon>
        <taxon>Bacillati</taxon>
        <taxon>Actinomycetota</taxon>
        <taxon>Actinomycetes</taxon>
        <taxon>Mycobacteriales</taxon>
        <taxon>Gordoniaceae</taxon>
        <taxon>Gordonia</taxon>
    </lineage>
</organism>
<evidence type="ECO:0000259" key="3">
    <source>
        <dbReference type="PROSITE" id="PS51123"/>
    </source>
</evidence>
<evidence type="ECO:0000313" key="4">
    <source>
        <dbReference type="EMBL" id="MFC0316053.1"/>
    </source>
</evidence>
<dbReference type="InterPro" id="IPR036737">
    <property type="entry name" value="OmpA-like_sf"/>
</dbReference>
<evidence type="ECO:0000313" key="5">
    <source>
        <dbReference type="Proteomes" id="UP001589783"/>
    </source>
</evidence>
<dbReference type="InterPro" id="IPR050330">
    <property type="entry name" value="Bact_OuterMem_StrucFunc"/>
</dbReference>
<dbReference type="PANTHER" id="PTHR30329">
    <property type="entry name" value="STATOR ELEMENT OF FLAGELLAR MOTOR COMPLEX"/>
    <property type="match status" value="1"/>
</dbReference>
<feature type="chain" id="PRO_5047105815" evidence="2">
    <location>
        <begin position="25"/>
        <end position="388"/>
    </location>
</feature>
<dbReference type="PROSITE" id="PS51123">
    <property type="entry name" value="OMPA_2"/>
    <property type="match status" value="1"/>
</dbReference>
<gene>
    <name evidence="4" type="ORF">ACFFJD_14465</name>
</gene>
<evidence type="ECO:0000256" key="2">
    <source>
        <dbReference type="SAM" id="SignalP"/>
    </source>
</evidence>
<dbReference type="SUPFAM" id="SSF103088">
    <property type="entry name" value="OmpA-like"/>
    <property type="match status" value="1"/>
</dbReference>
<name>A0ABV6HAZ0_9ACTN</name>
<dbReference type="PROSITE" id="PS51257">
    <property type="entry name" value="PROKAR_LIPOPROTEIN"/>
    <property type="match status" value="1"/>
</dbReference>
<feature type="domain" description="OmpA-like" evidence="3">
    <location>
        <begin position="271"/>
        <end position="388"/>
    </location>
</feature>
<feature type="signal peptide" evidence="2">
    <location>
        <begin position="1"/>
        <end position="24"/>
    </location>
</feature>
<protein>
    <submittedName>
        <fullName evidence="4">OmpA family protein</fullName>
    </submittedName>
</protein>